<protein>
    <submittedName>
        <fullName evidence="1">Uncharacterized protein</fullName>
    </submittedName>
</protein>
<name>A0A0A9BPY9_ARUDO</name>
<reference evidence="1" key="2">
    <citation type="journal article" date="2015" name="Data Brief">
        <title>Shoot transcriptome of the giant reed, Arundo donax.</title>
        <authorList>
            <person name="Barrero R.A."/>
            <person name="Guerrero F.D."/>
            <person name="Moolhuijzen P."/>
            <person name="Goolsby J.A."/>
            <person name="Tidwell J."/>
            <person name="Bellgard S.E."/>
            <person name="Bellgard M.I."/>
        </authorList>
    </citation>
    <scope>NUCLEOTIDE SEQUENCE</scope>
    <source>
        <tissue evidence="1">Shoot tissue taken approximately 20 cm above the soil surface</tissue>
    </source>
</reference>
<dbReference type="AlphaFoldDB" id="A0A0A9BPY9"/>
<evidence type="ECO:0000313" key="1">
    <source>
        <dbReference type="EMBL" id="JAD63270.1"/>
    </source>
</evidence>
<accession>A0A0A9BPY9</accession>
<organism evidence="1">
    <name type="scientific">Arundo donax</name>
    <name type="common">Giant reed</name>
    <name type="synonym">Donax arundinaceus</name>
    <dbReference type="NCBI Taxonomy" id="35708"/>
    <lineage>
        <taxon>Eukaryota</taxon>
        <taxon>Viridiplantae</taxon>
        <taxon>Streptophyta</taxon>
        <taxon>Embryophyta</taxon>
        <taxon>Tracheophyta</taxon>
        <taxon>Spermatophyta</taxon>
        <taxon>Magnoliopsida</taxon>
        <taxon>Liliopsida</taxon>
        <taxon>Poales</taxon>
        <taxon>Poaceae</taxon>
        <taxon>PACMAD clade</taxon>
        <taxon>Arundinoideae</taxon>
        <taxon>Arundineae</taxon>
        <taxon>Arundo</taxon>
    </lineage>
</organism>
<sequence length="19" mass="2037">MFSFVLQSGNFSLTSTSPS</sequence>
<reference evidence="1" key="1">
    <citation type="submission" date="2014-09" db="EMBL/GenBank/DDBJ databases">
        <authorList>
            <person name="Magalhaes I.L.F."/>
            <person name="Oliveira U."/>
            <person name="Santos F.R."/>
            <person name="Vidigal T.H.D.A."/>
            <person name="Brescovit A.D."/>
            <person name="Santos A.J."/>
        </authorList>
    </citation>
    <scope>NUCLEOTIDE SEQUENCE</scope>
    <source>
        <tissue evidence="1">Shoot tissue taken approximately 20 cm above the soil surface</tissue>
    </source>
</reference>
<proteinExistence type="predicted"/>
<dbReference type="EMBL" id="GBRH01234625">
    <property type="protein sequence ID" value="JAD63270.1"/>
    <property type="molecule type" value="Transcribed_RNA"/>
</dbReference>